<evidence type="ECO:0000256" key="2">
    <source>
        <dbReference type="SAM" id="Phobius"/>
    </source>
</evidence>
<feature type="compositionally biased region" description="Gly residues" evidence="1">
    <location>
        <begin position="655"/>
        <end position="665"/>
    </location>
</feature>
<feature type="compositionally biased region" description="Low complexity" evidence="1">
    <location>
        <begin position="617"/>
        <end position="638"/>
    </location>
</feature>
<feature type="compositionally biased region" description="Low complexity" evidence="1">
    <location>
        <begin position="366"/>
        <end position="393"/>
    </location>
</feature>
<keyword evidence="2" id="KW-0812">Transmembrane</keyword>
<feature type="compositionally biased region" description="Basic and acidic residues" evidence="1">
    <location>
        <begin position="290"/>
        <end position="302"/>
    </location>
</feature>
<dbReference type="OrthoDB" id="3365366at2759"/>
<gene>
    <name evidence="3" type="ORF">BDZ90DRAFT_262409</name>
</gene>
<name>A0A316UJB4_9BASI</name>
<organism evidence="3 4">
    <name type="scientific">Jaminaea rosea</name>
    <dbReference type="NCBI Taxonomy" id="1569628"/>
    <lineage>
        <taxon>Eukaryota</taxon>
        <taxon>Fungi</taxon>
        <taxon>Dikarya</taxon>
        <taxon>Basidiomycota</taxon>
        <taxon>Ustilaginomycotina</taxon>
        <taxon>Exobasidiomycetes</taxon>
        <taxon>Microstromatales</taxon>
        <taxon>Microstromatales incertae sedis</taxon>
        <taxon>Jaminaea</taxon>
    </lineage>
</organism>
<accession>A0A316UJB4</accession>
<evidence type="ECO:0000256" key="1">
    <source>
        <dbReference type="SAM" id="MobiDB-lite"/>
    </source>
</evidence>
<protein>
    <submittedName>
        <fullName evidence="3">Uncharacterized protein</fullName>
    </submittedName>
</protein>
<dbReference type="Proteomes" id="UP000245884">
    <property type="component" value="Unassembled WGS sequence"/>
</dbReference>
<evidence type="ECO:0000313" key="4">
    <source>
        <dbReference type="Proteomes" id="UP000245884"/>
    </source>
</evidence>
<dbReference type="EMBL" id="KZ819676">
    <property type="protein sequence ID" value="PWN25356.1"/>
    <property type="molecule type" value="Genomic_DNA"/>
</dbReference>
<sequence>MTSASSSSAPCEHDAQPPVPVSPTLTAAAPLAPQSPYVVISSASNSARGARGLRVPSSDDGTNTASAEAVVAASNQGSPLLASRRHTALIGDESPSARHSVLIATTPRVSRARPRFWYFLPLLSIIDVALEGIVGVFLLLNPGPSLLSAKKHSDDEAPSLGRTRTLTLTSTLLAASLLRNATLSIIAIGNRTDQLGLIVAGVCAASALVGVSVFNLLFQSGVLLARETSQDVTWPEKLPKPSLTLLTSLGLGFTVLEYVLYVLVVGIRVPPSAAGGVGRMGQVRRWKRGMRSEAARAGREGDEGSWAVYLDDEEDDDMPAGQEEPRKKRRQSYVGSSGERDGEGQGSSGTSAEGSRMSLLPEAVISPSTSTGPSSSYGALEQSRPLSSLLPQSAFSTQGGQGTHRSSSSRARTTSTTSARSGGRSPRNDKAMAAAAVGLSASPSGSKGMGPHSPIQRDYALATSGGNDVDLEAGPRAPFPMQEGDDSREDEERDDDEDDPNEILDIPSFPTSTSRDASRMRLAMASDSRAAQQEGRRSSSGLARSGSRTLSLLGVIRGGNEDGDGGQVEEPTAGGSHPDEEAEAVPQRRKGWRTSSALGAKQSSLLGFKRKKPQRDVSGPSVDAAADAGSGSTAKTAGWRAGGKRLLKSAMPGASGTGGSSSGRT</sequence>
<keyword evidence="4" id="KW-1185">Reference proteome</keyword>
<feature type="compositionally biased region" description="Acidic residues" evidence="1">
    <location>
        <begin position="483"/>
        <end position="502"/>
    </location>
</feature>
<feature type="compositionally biased region" description="Low complexity" evidence="1">
    <location>
        <begin position="538"/>
        <end position="554"/>
    </location>
</feature>
<feature type="region of interest" description="Disordered" evidence="1">
    <location>
        <begin position="1"/>
        <end position="27"/>
    </location>
</feature>
<feature type="transmembrane region" description="Helical" evidence="2">
    <location>
        <begin position="195"/>
        <end position="218"/>
    </location>
</feature>
<keyword evidence="2" id="KW-1133">Transmembrane helix</keyword>
<evidence type="ECO:0000313" key="3">
    <source>
        <dbReference type="EMBL" id="PWN25356.1"/>
    </source>
</evidence>
<feature type="compositionally biased region" description="Low complexity" evidence="1">
    <location>
        <begin position="405"/>
        <end position="446"/>
    </location>
</feature>
<feature type="region of interest" description="Disordered" evidence="1">
    <location>
        <begin position="288"/>
        <end position="665"/>
    </location>
</feature>
<keyword evidence="2" id="KW-0472">Membrane</keyword>
<feature type="transmembrane region" description="Helical" evidence="2">
    <location>
        <begin position="168"/>
        <end position="188"/>
    </location>
</feature>
<feature type="transmembrane region" description="Helical" evidence="2">
    <location>
        <begin position="116"/>
        <end position="140"/>
    </location>
</feature>
<dbReference type="RefSeq" id="XP_025359968.1">
    <property type="nucleotide sequence ID" value="XM_025508477.1"/>
</dbReference>
<dbReference type="GeneID" id="37030300"/>
<reference evidence="3 4" key="1">
    <citation type="journal article" date="2018" name="Mol. Biol. Evol.">
        <title>Broad Genomic Sampling Reveals a Smut Pathogenic Ancestry of the Fungal Clade Ustilaginomycotina.</title>
        <authorList>
            <person name="Kijpornyongpan T."/>
            <person name="Mondo S.J."/>
            <person name="Barry K."/>
            <person name="Sandor L."/>
            <person name="Lee J."/>
            <person name="Lipzen A."/>
            <person name="Pangilinan J."/>
            <person name="LaButti K."/>
            <person name="Hainaut M."/>
            <person name="Henrissat B."/>
            <person name="Grigoriev I.V."/>
            <person name="Spatafora J.W."/>
            <person name="Aime M.C."/>
        </authorList>
    </citation>
    <scope>NUCLEOTIDE SEQUENCE [LARGE SCALE GENOMIC DNA]</scope>
    <source>
        <strain evidence="3 4">MCA 5214</strain>
    </source>
</reference>
<dbReference type="AlphaFoldDB" id="A0A316UJB4"/>
<proteinExistence type="predicted"/>
<feature type="compositionally biased region" description="Polar residues" evidence="1">
    <location>
        <begin position="593"/>
        <end position="605"/>
    </location>
</feature>